<dbReference type="RefSeq" id="WP_395508452.1">
    <property type="nucleotide sequence ID" value="NZ_JBBDHD010000009.1"/>
</dbReference>
<dbReference type="EMBL" id="JBBDHD010000009">
    <property type="protein sequence ID" value="MFH7594516.1"/>
    <property type="molecule type" value="Genomic_DNA"/>
</dbReference>
<keyword evidence="1" id="KW-0812">Transmembrane</keyword>
<name>A0ABW7P847_9ACTN</name>
<comment type="caution">
    <text evidence="2">The sequence shown here is derived from an EMBL/GenBank/DDBJ whole genome shotgun (WGS) entry which is preliminary data.</text>
</comment>
<feature type="transmembrane region" description="Helical" evidence="1">
    <location>
        <begin position="119"/>
        <end position="140"/>
    </location>
</feature>
<evidence type="ECO:0000313" key="3">
    <source>
        <dbReference type="Proteomes" id="UP001610631"/>
    </source>
</evidence>
<evidence type="ECO:0000313" key="2">
    <source>
        <dbReference type="EMBL" id="MFH7594516.1"/>
    </source>
</evidence>
<protein>
    <recommendedName>
        <fullName evidence="4">ABC transporter permease</fullName>
    </recommendedName>
</protein>
<keyword evidence="1" id="KW-1133">Transmembrane helix</keyword>
<gene>
    <name evidence="2" type="ORF">WDV06_05340</name>
</gene>
<sequence>MTSRQRLAARAGTLPSPIAAARTVAGSSRPDRIEDPVITWVQGIRTALGMTATVWLLLSYPLSGGRQSFVLGKLAELLIGCAIVVVTGVLGVAVCILMARPPLRRTYVGRLPGPLTALGAPLLGAGVVWLMVAALSGDIVSPSDLGAHDITFGLFGTFLGTVLTGLLVFLLFAAAAVVCALVLVMAALFTLAAAVIGLNGCFRMGDVHELLPALLSPLLVWSLFGFQLFDGPDVAAPPLVLYSFMLGGPLSVTALSLWEMHRLRTRHGLTLGSLFGR</sequence>
<feature type="transmembrane region" description="Helical" evidence="1">
    <location>
        <begin position="74"/>
        <end position="99"/>
    </location>
</feature>
<feature type="transmembrane region" description="Helical" evidence="1">
    <location>
        <begin position="152"/>
        <end position="174"/>
    </location>
</feature>
<evidence type="ECO:0000256" key="1">
    <source>
        <dbReference type="SAM" id="Phobius"/>
    </source>
</evidence>
<evidence type="ECO:0008006" key="4">
    <source>
        <dbReference type="Google" id="ProtNLM"/>
    </source>
</evidence>
<feature type="transmembrane region" description="Helical" evidence="1">
    <location>
        <begin position="180"/>
        <end position="198"/>
    </location>
</feature>
<proteinExistence type="predicted"/>
<keyword evidence="3" id="KW-1185">Reference proteome</keyword>
<feature type="transmembrane region" description="Helical" evidence="1">
    <location>
        <begin position="235"/>
        <end position="258"/>
    </location>
</feature>
<keyword evidence="1" id="KW-0472">Membrane</keyword>
<accession>A0ABW7P847</accession>
<dbReference type="Proteomes" id="UP001610631">
    <property type="component" value="Unassembled WGS sequence"/>
</dbReference>
<feature type="transmembrane region" description="Helical" evidence="1">
    <location>
        <begin position="44"/>
        <end position="62"/>
    </location>
</feature>
<reference evidence="2 3" key="1">
    <citation type="submission" date="2024-03" db="EMBL/GenBank/DDBJ databases">
        <title>Whole genome sequencing of Streptomyces racemochromogenes, to identify antimicrobial biosynthetic gene clusters.</title>
        <authorList>
            <person name="Suryawanshi P."/>
            <person name="Krishnaraj P.U."/>
            <person name="Arun Y.P."/>
            <person name="Suryawanshi M.P."/>
            <person name="Rakshit O."/>
        </authorList>
    </citation>
    <scope>NUCLEOTIDE SEQUENCE [LARGE SCALE GENOMIC DNA]</scope>
    <source>
        <strain evidence="2 3">AUDT626</strain>
    </source>
</reference>
<organism evidence="2 3">
    <name type="scientific">Streptomyces racemochromogenes</name>
    <dbReference type="NCBI Taxonomy" id="67353"/>
    <lineage>
        <taxon>Bacteria</taxon>
        <taxon>Bacillati</taxon>
        <taxon>Actinomycetota</taxon>
        <taxon>Actinomycetes</taxon>
        <taxon>Kitasatosporales</taxon>
        <taxon>Streptomycetaceae</taxon>
        <taxon>Streptomyces</taxon>
    </lineage>
</organism>